<accession>A0A4Q0LWD0</accession>
<evidence type="ECO:0000313" key="2">
    <source>
        <dbReference type="Proteomes" id="UP000289808"/>
    </source>
</evidence>
<comment type="caution">
    <text evidence="1">The sequence shown here is derived from an EMBL/GenBank/DDBJ whole genome shotgun (WGS) entry which is preliminary data.</text>
</comment>
<reference evidence="1 2" key="1">
    <citation type="submission" date="2019-01" db="EMBL/GenBank/DDBJ databases">
        <title>The genome sequence of Lactobacillus crispatus L49.</title>
        <authorList>
            <person name="Zhong J."/>
            <person name="Zhang J."/>
        </authorList>
    </citation>
    <scope>NUCLEOTIDE SEQUENCE [LARGE SCALE GENOMIC DNA]</scope>
    <source>
        <strain evidence="1 2">L49</strain>
    </source>
</reference>
<name>A0A4Q0LWD0_9LACO</name>
<evidence type="ECO:0000313" key="1">
    <source>
        <dbReference type="EMBL" id="RXF59488.1"/>
    </source>
</evidence>
<dbReference type="RefSeq" id="WP_128733958.1">
    <property type="nucleotide sequence ID" value="NZ_SCLX01000007.1"/>
</dbReference>
<sequence>MNCKRLTGHGQDEMMFHCDSCGVNVSIDTYDDLTAVDDLHCPLCGANAEHLTVANEEINLNFKLENGGAGPRTRHVSEEHIEHIGAEQYKALVDQMIDNLAALFHRINESNELKITATESKLEEDKMVCEFTFPKWFYVDDLERRYKK</sequence>
<protein>
    <submittedName>
        <fullName evidence="1">Uncharacterized protein</fullName>
    </submittedName>
</protein>
<proteinExistence type="predicted"/>
<dbReference type="EMBL" id="SCLX01000007">
    <property type="protein sequence ID" value="RXF59488.1"/>
    <property type="molecule type" value="Genomic_DNA"/>
</dbReference>
<gene>
    <name evidence="1" type="ORF">ERD32_01955</name>
</gene>
<dbReference type="AlphaFoldDB" id="A0A4Q0LWD0"/>
<organism evidence="1 2">
    <name type="scientific">Lactobacillus crispatus</name>
    <dbReference type="NCBI Taxonomy" id="47770"/>
    <lineage>
        <taxon>Bacteria</taxon>
        <taxon>Bacillati</taxon>
        <taxon>Bacillota</taxon>
        <taxon>Bacilli</taxon>
        <taxon>Lactobacillales</taxon>
        <taxon>Lactobacillaceae</taxon>
        <taxon>Lactobacillus</taxon>
    </lineage>
</organism>
<dbReference type="Proteomes" id="UP000289808">
    <property type="component" value="Unassembled WGS sequence"/>
</dbReference>